<dbReference type="SUPFAM" id="SSF46894">
    <property type="entry name" value="C-terminal effector domain of the bipartite response regulators"/>
    <property type="match status" value="1"/>
</dbReference>
<dbReference type="InterPro" id="IPR016032">
    <property type="entry name" value="Sig_transdc_resp-reg_C-effctor"/>
</dbReference>
<feature type="DNA-binding region" description="OmpR/PhoB-type" evidence="3">
    <location>
        <begin position="133"/>
        <end position="232"/>
    </location>
</feature>
<dbReference type="InterPro" id="IPR039420">
    <property type="entry name" value="WalR-like"/>
</dbReference>
<keyword evidence="7" id="KW-1185">Reference proteome</keyword>
<evidence type="ECO:0000256" key="3">
    <source>
        <dbReference type="PROSITE-ProRule" id="PRU01091"/>
    </source>
</evidence>
<protein>
    <submittedName>
        <fullName evidence="6">Winged helix-turn-helix domain-containing protein</fullName>
    </submittedName>
</protein>
<dbReference type="Gene3D" id="3.40.50.2300">
    <property type="match status" value="1"/>
</dbReference>
<dbReference type="Pfam" id="PF00486">
    <property type="entry name" value="Trans_reg_C"/>
    <property type="match status" value="1"/>
</dbReference>
<dbReference type="PROSITE" id="PS50110">
    <property type="entry name" value="RESPONSE_REGULATORY"/>
    <property type="match status" value="1"/>
</dbReference>
<evidence type="ECO:0000259" key="5">
    <source>
        <dbReference type="PROSITE" id="PS51755"/>
    </source>
</evidence>
<feature type="domain" description="OmpR/PhoB-type" evidence="5">
    <location>
        <begin position="133"/>
        <end position="232"/>
    </location>
</feature>
<sequence length="239" mass="26975">MNLSASYSIVLVEDDLELAELIRDYLQSFEFNIEIVNDGLTAVSTILSTQPDLVVLDVMLPGQSGMDVCRAIRQNYNGMILMQTALDDDIDQMMGLELGADDYIVKKVKPRLLLSRIRALLRRQERTSSENDQDVLQLGQLKINLQHRTVTLNQASIKLTTSEFELLHLLASNVGQVVSRDDIAQQIRGFEYDGLDRSIDRRISRLRRSLQDNPIEPELIKTIRGVGYQLCLAQGVETA</sequence>
<accession>A0ABY4X0H7</accession>
<organism evidence="6 7">
    <name type="scientific">Grimontia kaedaensis</name>
    <dbReference type="NCBI Taxonomy" id="2872157"/>
    <lineage>
        <taxon>Bacteria</taxon>
        <taxon>Pseudomonadati</taxon>
        <taxon>Pseudomonadota</taxon>
        <taxon>Gammaproteobacteria</taxon>
        <taxon>Vibrionales</taxon>
        <taxon>Vibrionaceae</taxon>
        <taxon>Grimontia</taxon>
    </lineage>
</organism>
<gene>
    <name evidence="6" type="ORF">K6Q96_23795</name>
</gene>
<evidence type="ECO:0000313" key="7">
    <source>
        <dbReference type="Proteomes" id="UP001056255"/>
    </source>
</evidence>
<dbReference type="EMBL" id="CP082276">
    <property type="protein sequence ID" value="USH04739.1"/>
    <property type="molecule type" value="Genomic_DNA"/>
</dbReference>
<dbReference type="RefSeq" id="WP_251880835.1">
    <property type="nucleotide sequence ID" value="NZ_CP082276.1"/>
</dbReference>
<dbReference type="InterPro" id="IPR011006">
    <property type="entry name" value="CheY-like_superfamily"/>
</dbReference>
<dbReference type="SUPFAM" id="SSF52172">
    <property type="entry name" value="CheY-like"/>
    <property type="match status" value="1"/>
</dbReference>
<dbReference type="InterPro" id="IPR001789">
    <property type="entry name" value="Sig_transdc_resp-reg_receiver"/>
</dbReference>
<evidence type="ECO:0000313" key="6">
    <source>
        <dbReference type="EMBL" id="USH04739.1"/>
    </source>
</evidence>
<evidence type="ECO:0000256" key="1">
    <source>
        <dbReference type="ARBA" id="ARBA00023125"/>
    </source>
</evidence>
<dbReference type="Gene3D" id="1.10.10.10">
    <property type="entry name" value="Winged helix-like DNA-binding domain superfamily/Winged helix DNA-binding domain"/>
    <property type="match status" value="1"/>
</dbReference>
<keyword evidence="1 3" id="KW-0238">DNA-binding</keyword>
<keyword evidence="2" id="KW-0597">Phosphoprotein</keyword>
<feature type="modified residue" description="4-aspartylphosphate" evidence="2">
    <location>
        <position position="57"/>
    </location>
</feature>
<dbReference type="Gene3D" id="6.10.250.690">
    <property type="match status" value="1"/>
</dbReference>
<evidence type="ECO:0000256" key="2">
    <source>
        <dbReference type="PROSITE-ProRule" id="PRU00169"/>
    </source>
</evidence>
<dbReference type="Pfam" id="PF00072">
    <property type="entry name" value="Response_reg"/>
    <property type="match status" value="1"/>
</dbReference>
<dbReference type="InterPro" id="IPR001867">
    <property type="entry name" value="OmpR/PhoB-type_DNA-bd"/>
</dbReference>
<dbReference type="CDD" id="cd00383">
    <property type="entry name" value="trans_reg_C"/>
    <property type="match status" value="1"/>
</dbReference>
<dbReference type="Proteomes" id="UP001056255">
    <property type="component" value="Chromosome II"/>
</dbReference>
<dbReference type="PROSITE" id="PS51755">
    <property type="entry name" value="OMPR_PHOB"/>
    <property type="match status" value="1"/>
</dbReference>
<proteinExistence type="predicted"/>
<reference evidence="6" key="1">
    <citation type="submission" date="2021-08" db="EMBL/GenBank/DDBJ databases">
        <authorList>
            <person name="Sakaguchi M."/>
            <person name="Kikuchi T."/>
            <person name="Urbanczyk H."/>
        </authorList>
    </citation>
    <scope>NUCLEOTIDE SEQUENCE</scope>
    <source>
        <strain evidence="6">020920N</strain>
    </source>
</reference>
<dbReference type="PANTHER" id="PTHR48111">
    <property type="entry name" value="REGULATOR OF RPOS"/>
    <property type="match status" value="1"/>
</dbReference>
<evidence type="ECO:0000259" key="4">
    <source>
        <dbReference type="PROSITE" id="PS50110"/>
    </source>
</evidence>
<dbReference type="InterPro" id="IPR036388">
    <property type="entry name" value="WH-like_DNA-bd_sf"/>
</dbReference>
<name>A0ABY4X0H7_9GAMM</name>
<dbReference type="SMART" id="SM00448">
    <property type="entry name" value="REC"/>
    <property type="match status" value="1"/>
</dbReference>
<feature type="domain" description="Response regulatory" evidence="4">
    <location>
        <begin position="8"/>
        <end position="121"/>
    </location>
</feature>
<dbReference type="PANTHER" id="PTHR48111:SF47">
    <property type="entry name" value="TRANSCRIPTIONAL REGULATORY PROTEIN RSTA"/>
    <property type="match status" value="1"/>
</dbReference>
<dbReference type="SMART" id="SM00862">
    <property type="entry name" value="Trans_reg_C"/>
    <property type="match status" value="1"/>
</dbReference>